<keyword evidence="2 4" id="KW-0238">DNA-binding</keyword>
<dbReference type="EMBL" id="FOYO01000001">
    <property type="protein sequence ID" value="SFR40299.1"/>
    <property type="molecule type" value="Genomic_DNA"/>
</dbReference>
<dbReference type="PRINTS" id="PR00455">
    <property type="entry name" value="HTHTETR"/>
</dbReference>
<evidence type="ECO:0000256" key="3">
    <source>
        <dbReference type="ARBA" id="ARBA00023163"/>
    </source>
</evidence>
<evidence type="ECO:0000256" key="4">
    <source>
        <dbReference type="PROSITE-ProRule" id="PRU00335"/>
    </source>
</evidence>
<evidence type="ECO:0000259" key="5">
    <source>
        <dbReference type="PROSITE" id="PS50977"/>
    </source>
</evidence>
<organism evidence="6 7">
    <name type="scientific">Litoreibacter janthinus</name>
    <dbReference type="NCBI Taxonomy" id="670154"/>
    <lineage>
        <taxon>Bacteria</taxon>
        <taxon>Pseudomonadati</taxon>
        <taxon>Pseudomonadota</taxon>
        <taxon>Alphaproteobacteria</taxon>
        <taxon>Rhodobacterales</taxon>
        <taxon>Roseobacteraceae</taxon>
        <taxon>Litoreibacter</taxon>
    </lineage>
</organism>
<dbReference type="SUPFAM" id="SSF46689">
    <property type="entry name" value="Homeodomain-like"/>
    <property type="match status" value="1"/>
</dbReference>
<gene>
    <name evidence="6" type="ORF">SAMN04488002_1294</name>
</gene>
<evidence type="ECO:0000313" key="7">
    <source>
        <dbReference type="Proteomes" id="UP000199658"/>
    </source>
</evidence>
<dbReference type="PANTHER" id="PTHR30055">
    <property type="entry name" value="HTH-TYPE TRANSCRIPTIONAL REGULATOR RUTR"/>
    <property type="match status" value="1"/>
</dbReference>
<keyword evidence="7" id="KW-1185">Reference proteome</keyword>
<dbReference type="Pfam" id="PF00440">
    <property type="entry name" value="TetR_N"/>
    <property type="match status" value="1"/>
</dbReference>
<dbReference type="InterPro" id="IPR001647">
    <property type="entry name" value="HTH_TetR"/>
</dbReference>
<dbReference type="STRING" id="670154.SAMN04488002_1294"/>
<dbReference type="InterPro" id="IPR009057">
    <property type="entry name" value="Homeodomain-like_sf"/>
</dbReference>
<feature type="domain" description="HTH tetR-type" evidence="5">
    <location>
        <begin position="2"/>
        <end position="62"/>
    </location>
</feature>
<dbReference type="RefSeq" id="WP_090213958.1">
    <property type="nucleotide sequence ID" value="NZ_FOYO01000001.1"/>
</dbReference>
<keyword evidence="3" id="KW-0804">Transcription</keyword>
<dbReference type="Proteomes" id="UP000199658">
    <property type="component" value="Unassembled WGS sequence"/>
</dbReference>
<keyword evidence="1" id="KW-0805">Transcription regulation</keyword>
<dbReference type="PROSITE" id="PS50977">
    <property type="entry name" value="HTH_TETR_2"/>
    <property type="match status" value="1"/>
</dbReference>
<dbReference type="GO" id="GO:0003700">
    <property type="term" value="F:DNA-binding transcription factor activity"/>
    <property type="evidence" value="ECO:0007669"/>
    <property type="project" value="TreeGrafter"/>
</dbReference>
<proteinExistence type="predicted"/>
<evidence type="ECO:0000256" key="2">
    <source>
        <dbReference type="ARBA" id="ARBA00023125"/>
    </source>
</evidence>
<evidence type="ECO:0000256" key="1">
    <source>
        <dbReference type="ARBA" id="ARBA00023015"/>
    </source>
</evidence>
<dbReference type="Gene3D" id="1.10.357.10">
    <property type="entry name" value="Tetracycline Repressor, domain 2"/>
    <property type="match status" value="1"/>
</dbReference>
<reference evidence="7" key="1">
    <citation type="submission" date="2016-10" db="EMBL/GenBank/DDBJ databases">
        <authorList>
            <person name="Varghese N."/>
            <person name="Submissions S."/>
        </authorList>
    </citation>
    <scope>NUCLEOTIDE SEQUENCE [LARGE SCALE GENOMIC DNA]</scope>
    <source>
        <strain evidence="7">DSM 26921</strain>
    </source>
</reference>
<sequence length="185" mass="20335">MSDKEALILEAAIELFTRYGIRRTTIGDIAKLAGTSRQTLYASFANKEEVIVAAITHYSTQSLLALERVWVSDAPLAQKLDDHFRIAIVEPFEAMASSPDMKDILLGPSKDAQAAVQCGNDARLELLAHAFQGYAPQLERNGQTVEDFANFAQTASIGFKYNAASRSDLDTLLQSLKTIILRTLQ</sequence>
<evidence type="ECO:0000313" key="6">
    <source>
        <dbReference type="EMBL" id="SFR40299.1"/>
    </source>
</evidence>
<dbReference type="OrthoDB" id="9802802at2"/>
<dbReference type="InterPro" id="IPR050109">
    <property type="entry name" value="HTH-type_TetR-like_transc_reg"/>
</dbReference>
<dbReference type="PANTHER" id="PTHR30055:SF234">
    <property type="entry name" value="HTH-TYPE TRANSCRIPTIONAL REGULATOR BETI"/>
    <property type="match status" value="1"/>
</dbReference>
<protein>
    <submittedName>
        <fullName evidence="6">Transcriptional regulator, TetR family</fullName>
    </submittedName>
</protein>
<feature type="DNA-binding region" description="H-T-H motif" evidence="4">
    <location>
        <begin position="25"/>
        <end position="44"/>
    </location>
</feature>
<accession>A0A1I6GDN2</accession>
<dbReference type="AlphaFoldDB" id="A0A1I6GDN2"/>
<dbReference type="GO" id="GO:0000976">
    <property type="term" value="F:transcription cis-regulatory region binding"/>
    <property type="evidence" value="ECO:0007669"/>
    <property type="project" value="TreeGrafter"/>
</dbReference>
<name>A0A1I6GDN2_9RHOB</name>